<gene>
    <name evidence="1" type="primary">rnz</name>
</gene>
<geneLocation type="plastid" evidence="1"/>
<sequence>MECISLNHGFSFIWNNKTSFIIRLTYIKEIWLINPTDGCQHSMNEQGIKINQIAKILITDLHIDSMSGLLGVLSSLNLSGRGNSLHIYGPYGLEEYLDLGKKYSHTNFCYMLYIHVLNKGLVVDYSHYRLYVTVKNNFFEFFMIAHEKYGKFLLDKAKKFHVISGPLYGKLKKNLNFILPDGFVLNGYNFTQQTCIGIKIYIIFQKYHFRQSLENSISSYIVIQKL</sequence>
<dbReference type="SUPFAM" id="SSF56281">
    <property type="entry name" value="Metallo-hydrolase/oxidoreductase"/>
    <property type="match status" value="1"/>
</dbReference>
<dbReference type="GO" id="GO:0042781">
    <property type="term" value="F:3'-tRNA processing endoribonuclease activity"/>
    <property type="evidence" value="ECO:0007669"/>
    <property type="project" value="TreeGrafter"/>
</dbReference>
<dbReference type="PANTHER" id="PTHR46018:SF2">
    <property type="entry name" value="ZINC PHOSPHODIESTERASE ELAC PROTEIN 1"/>
    <property type="match status" value="1"/>
</dbReference>
<dbReference type="EMBL" id="MK814608">
    <property type="protein sequence ID" value="QCI04032.1"/>
    <property type="molecule type" value="Genomic_DNA"/>
</dbReference>
<reference evidence="1" key="2">
    <citation type="submission" date="2019-04" db="EMBL/GenBank/DDBJ databases">
        <authorList>
            <person name="Pasella M."/>
        </authorList>
    </citation>
    <scope>NUCLEOTIDE SEQUENCE</scope>
    <source>
        <strain evidence="1">PD2956</strain>
    </source>
</reference>
<organism evidence="1">
    <name type="scientific">Antithamnionella ternifolia</name>
    <dbReference type="NCBI Taxonomy" id="207919"/>
    <lineage>
        <taxon>Eukaryota</taxon>
        <taxon>Rhodophyta</taxon>
        <taxon>Florideophyceae</taxon>
        <taxon>Rhodymeniophycidae</taxon>
        <taxon>Ceramiales</taxon>
        <taxon>Ceramiaceae</taxon>
        <taxon>Antithamnionella</taxon>
    </lineage>
</organism>
<dbReference type="AlphaFoldDB" id="A0A4D6WL76"/>
<proteinExistence type="predicted"/>
<dbReference type="Gene3D" id="3.60.15.10">
    <property type="entry name" value="Ribonuclease Z/Hydroxyacylglutathione hydrolase-like"/>
    <property type="match status" value="1"/>
</dbReference>
<dbReference type="PANTHER" id="PTHR46018">
    <property type="entry name" value="ZINC PHOSPHODIESTERASE ELAC PROTEIN 1"/>
    <property type="match status" value="1"/>
</dbReference>
<protein>
    <submittedName>
        <fullName evidence="1">Ribonuclease Z</fullName>
    </submittedName>
</protein>
<accession>A0A4D6WL76</accession>
<reference evidence="1" key="1">
    <citation type="journal article" date="2019" name="Mol. Phylogenet. Evol.">
        <title>Morphological evolution and classification of the red algal order Ceramiales inferred using plastid phylogenomics.</title>
        <authorList>
            <person name="Diaz-Tapia P."/>
            <person name="Pasella M.M."/>
            <person name="Verbruggen H."/>
            <person name="Maggs C.A."/>
        </authorList>
    </citation>
    <scope>NUCLEOTIDE SEQUENCE</scope>
    <source>
        <strain evidence="1">PD2956</strain>
    </source>
</reference>
<keyword evidence="1" id="KW-0934">Plastid</keyword>
<evidence type="ECO:0000313" key="1">
    <source>
        <dbReference type="EMBL" id="QCI04032.1"/>
    </source>
</evidence>
<dbReference type="InterPro" id="IPR036866">
    <property type="entry name" value="RibonucZ/Hydroxyglut_hydro"/>
</dbReference>
<name>A0A4D6WL76_9FLOR</name>